<dbReference type="Pfam" id="PF03460">
    <property type="entry name" value="NIR_SIR_ferr"/>
    <property type="match status" value="2"/>
</dbReference>
<comment type="cofactor">
    <cofactor evidence="1">
        <name>siroheme</name>
        <dbReference type="ChEBI" id="CHEBI:60052"/>
    </cofactor>
</comment>
<dbReference type="GO" id="GO:0004783">
    <property type="term" value="F:sulfite reductase (NADPH) activity"/>
    <property type="evidence" value="ECO:0007669"/>
    <property type="project" value="UniProtKB-EC"/>
</dbReference>
<dbReference type="SUPFAM" id="SSF56014">
    <property type="entry name" value="Nitrite and sulphite reductase 4Fe-4S domain-like"/>
    <property type="match status" value="2"/>
</dbReference>
<protein>
    <recommendedName>
        <fullName evidence="5">assimilatory sulfite reductase (NADPH)</fullName>
        <ecNumber evidence="5">1.8.1.2</ecNumber>
    </recommendedName>
</protein>
<dbReference type="PANTHER" id="PTHR11493:SF47">
    <property type="entry name" value="SULFITE REDUCTASE [NADPH] SUBUNIT BETA"/>
    <property type="match status" value="1"/>
</dbReference>
<dbReference type="GO" id="GO:0009337">
    <property type="term" value="C:sulfite reductase complex (NADPH)"/>
    <property type="evidence" value="ECO:0007669"/>
    <property type="project" value="UniProtKB-ARBA"/>
</dbReference>
<dbReference type="FunFam" id="3.30.413.10:FF:000004">
    <property type="entry name" value="Sulfite reductase [NADPH] hemoprotein beta-component"/>
    <property type="match status" value="1"/>
</dbReference>
<dbReference type="GO" id="GO:0010181">
    <property type="term" value="F:FMN binding"/>
    <property type="evidence" value="ECO:0007669"/>
    <property type="project" value="InterPro"/>
</dbReference>
<dbReference type="InterPro" id="IPR005117">
    <property type="entry name" value="NiRdtase/SiRdtase_haem-b_fer"/>
</dbReference>
<dbReference type="NCBIfam" id="NF010029">
    <property type="entry name" value="PRK13504.1"/>
    <property type="match status" value="1"/>
</dbReference>
<dbReference type="SUPFAM" id="SSF55124">
    <property type="entry name" value="Nitrite/Sulfite reductase N-terminal domain-like"/>
    <property type="match status" value="2"/>
</dbReference>
<dbReference type="Pfam" id="PF01077">
    <property type="entry name" value="NIR_SIR"/>
    <property type="match status" value="1"/>
</dbReference>
<dbReference type="InterPro" id="IPR006066">
    <property type="entry name" value="NO2/SO3_Rdtase_FeS/sirohaem_BS"/>
</dbReference>
<evidence type="ECO:0000256" key="3">
    <source>
        <dbReference type="ARBA" id="ARBA00004774"/>
    </source>
</evidence>
<dbReference type="Pfam" id="PF00258">
    <property type="entry name" value="Flavodoxin_1"/>
    <property type="match status" value="1"/>
</dbReference>
<dbReference type="GO" id="GO:0000103">
    <property type="term" value="P:sulfate assimilation"/>
    <property type="evidence" value="ECO:0007669"/>
    <property type="project" value="TreeGrafter"/>
</dbReference>
<dbReference type="InterPro" id="IPR006067">
    <property type="entry name" value="NO2/SO3_Rdtase_4Fe4S_dom"/>
</dbReference>
<gene>
    <name evidence="15" type="primary">met5</name>
</gene>
<dbReference type="SUPFAM" id="SSF52518">
    <property type="entry name" value="Thiamin diphosphate-binding fold (THDP-binding)"/>
    <property type="match status" value="1"/>
</dbReference>
<dbReference type="PRINTS" id="PR00369">
    <property type="entry name" value="FLAVODOXIN"/>
</dbReference>
<dbReference type="GO" id="GO:0020037">
    <property type="term" value="F:heme binding"/>
    <property type="evidence" value="ECO:0007669"/>
    <property type="project" value="InterPro"/>
</dbReference>
<evidence type="ECO:0000256" key="12">
    <source>
        <dbReference type="ARBA" id="ARBA00023014"/>
    </source>
</evidence>
<evidence type="ECO:0000256" key="9">
    <source>
        <dbReference type="ARBA" id="ARBA00022857"/>
    </source>
</evidence>
<comment type="similarity">
    <text evidence="4">Belongs to the nitrite and sulfite reductase 4Fe-4S domain family.</text>
</comment>
<reference evidence="15" key="1">
    <citation type="journal article" date="2014" name="PLoS ONE">
        <title>Novel Cysteine-Centered Sulfur Metabolic Pathway in the Thermotolerant Methylotrophic Yeast Hansenula polymorpha.</title>
        <authorList>
            <person name="Sohn M.J."/>
            <person name="Yoo S.J."/>
            <person name="Oh D.B."/>
            <person name="Kwon O."/>
            <person name="Lee S.Y."/>
            <person name="Sibirny A.A."/>
            <person name="Kang H.A."/>
        </authorList>
    </citation>
    <scope>NUCLEOTIDE SEQUENCE</scope>
    <source>
        <strain evidence="15">DL1-L</strain>
    </source>
</reference>
<keyword evidence="10" id="KW-0560">Oxidoreductase</keyword>
<keyword evidence="11" id="KW-0408">Iron</keyword>
<comment type="catalytic activity">
    <reaction evidence="13">
        <text>hydrogen sulfide + 3 NADP(+) + 3 H2O = sulfite + 3 NADPH + 4 H(+)</text>
        <dbReference type="Rhea" id="RHEA:13801"/>
        <dbReference type="ChEBI" id="CHEBI:15377"/>
        <dbReference type="ChEBI" id="CHEBI:15378"/>
        <dbReference type="ChEBI" id="CHEBI:17359"/>
        <dbReference type="ChEBI" id="CHEBI:29919"/>
        <dbReference type="ChEBI" id="CHEBI:57783"/>
        <dbReference type="ChEBI" id="CHEBI:58349"/>
        <dbReference type="EC" id="1.8.1.2"/>
    </reaction>
</comment>
<keyword evidence="8" id="KW-0479">Metal-binding</keyword>
<dbReference type="PROSITE" id="PS00365">
    <property type="entry name" value="NIR_SIR"/>
    <property type="match status" value="1"/>
</dbReference>
<feature type="non-terminal residue" evidence="15">
    <location>
        <position position="1367"/>
    </location>
</feature>
<dbReference type="PRINTS" id="PR00397">
    <property type="entry name" value="SIROHAEM"/>
</dbReference>
<dbReference type="GO" id="GO:0050311">
    <property type="term" value="F:sulfite reductase (ferredoxin) activity"/>
    <property type="evidence" value="ECO:0007669"/>
    <property type="project" value="TreeGrafter"/>
</dbReference>
<feature type="domain" description="Flavodoxin-like" evidence="14">
    <location>
        <begin position="624"/>
        <end position="772"/>
    </location>
</feature>
<comment type="cofactor">
    <cofactor evidence="2">
        <name>[4Fe-4S] cluster</name>
        <dbReference type="ChEBI" id="CHEBI:49883"/>
    </cofactor>
</comment>
<keyword evidence="9" id="KW-0521">NADP</keyword>
<evidence type="ECO:0000313" key="15">
    <source>
        <dbReference type="EMBL" id="AFQ00903.1"/>
    </source>
</evidence>
<dbReference type="PROSITE" id="PS50902">
    <property type="entry name" value="FLAVODOXIN_LIKE"/>
    <property type="match status" value="1"/>
</dbReference>
<dbReference type="GO" id="GO:0046872">
    <property type="term" value="F:metal ion binding"/>
    <property type="evidence" value="ECO:0007669"/>
    <property type="project" value="UniProtKB-KW"/>
</dbReference>
<dbReference type="SUPFAM" id="SSF52218">
    <property type="entry name" value="Flavoproteins"/>
    <property type="match status" value="1"/>
</dbReference>
<dbReference type="GO" id="GO:0051539">
    <property type="term" value="F:4 iron, 4 sulfur cluster binding"/>
    <property type="evidence" value="ECO:0007669"/>
    <property type="project" value="UniProtKB-KW"/>
</dbReference>
<evidence type="ECO:0000256" key="2">
    <source>
        <dbReference type="ARBA" id="ARBA00001966"/>
    </source>
</evidence>
<sequence length="1367" mass="152351">MASVTLQQAFAQVAVALQSESGFKAYSVDPVQKTSQIESLSANDCLEFIEDSQATVLGLHSDDLLKQLPIISHSTQKLIINSPITNDDYSVVLAFKDLGIPILISSNPQEALDFFILSYLVSKFTDGAMLHFYLDQSQSFKSYPDSSITKVYASFEGQDLESAFGALKELTGHSYSEFEFLNSSWFSKYDQILLLLGNQNVLGSALPSGVGLISVKVYRPFNVAKLAKLVSSYSRVLQILEQSSVQLDFQPLLLDILDLLPQFSSVISSQLLKIDSSNVDDVLSDLFANSELDEPVQNMTLGKPFKSVSATVSRSSSLSEDIYVRLLRQAVPNLSVLNNIVLNPSPEFAFGKFLYEEEQRNKLVNLIEDNLGEFAGSVLSDKLAAWLIKAKEGDEVDGTELAAELAQSKAPVVRDILALKEYLTVKTSWLIGSDKWCFDQGLSTLHQVLKTNKRVKLLIIDSDSSLNRKQGKKNAGLYAMNYGNSYVASVALYSSYSQTLTALLEANKFANGPAIVLAYLPHYDDHLEILKDTKSSVDTGYWPLYRYNPFLENEEDQFQLDSSFIRNELKEFLDRENRLTMLAAKSPKLDFNLKSYNNMVEKKMNEKSKDAFSKMLENLSGEPLTIAFASDGGNAENLAKKMGRRGAAKGLKIKLLAMDDFSLDDLAMETNVVFITSTSGQGEFPTNGKLFWEALKSSTIDLANLKFSVFGLGDSKYWPRKEDAHYYNKPGQDLFKKLTLLGGNVLTDLGLGDDQDADGYNTGYNAWEPKVWEALGVSVENADEPPPITNEDIKINSNFLRGTIAEGLQDASTGAISASDQQLTKFHGIYMQDDRDVREQRKKEGLEPAYAFMARVRLPGGVATPDQWLKIDELSSSNGNGTFKITTRATFQLHGVIKSKLKPTIKGINTALMDTLAACGDVNRNVMCSALPSNQHLHSQLVETSKIISKHLLPSTTAYHELWLDDLDLERGIEGGPRKIKVGGDSIQDTEPLYGPTYLPRKFKVVLTLPPYNDVDVYAHDIGLIAIVENNNIIGYNVLVGGGMGTTHNNTKTYPRTGSMFGFCPVEDIHIVCEKVMIVQRDNGDRKNRKHARLKYTIDDMGVDVYKSKVEELWGKKFDAPKPFKIDSNIDYFGWCKDEVGLNHYTCFIENGRIEDTVEAPQKTGLNKIAHYMKEHNFGEFRLTGNQHILLSNVPDEHLSTLKEMMKEHKLDKTNFSALRLSSSSCVALPTCGLAMAEAERYLPVLISKLEAELENLGLRNDSIVMRMTGCPNGCARPWLAEVALVGKAPGTYNMMLGGGYKGERLNKLYRTNVDEQQVLNILVPMFRRWSLERYEGEHFGDFVIRAGYIKPTTEGKTFWDDLPEDL</sequence>
<dbReference type="PANTHER" id="PTHR11493">
    <property type="entry name" value="SULFITE REDUCTASE [NADPH] SUBUNIT BETA-RELATED"/>
    <property type="match status" value="1"/>
</dbReference>
<dbReference type="FunFam" id="3.30.413.10:FF:000003">
    <property type="entry name" value="Sulfite reductase [NADPH] hemoprotein beta-component"/>
    <property type="match status" value="1"/>
</dbReference>
<dbReference type="InterPro" id="IPR029039">
    <property type="entry name" value="Flavoprotein-like_sf"/>
</dbReference>
<organism evidence="15">
    <name type="scientific">Pichia angusta</name>
    <name type="common">Yeast</name>
    <name type="synonym">Hansenula polymorpha</name>
    <dbReference type="NCBI Taxonomy" id="870730"/>
    <lineage>
        <taxon>Eukaryota</taxon>
        <taxon>Fungi</taxon>
        <taxon>Dikarya</taxon>
        <taxon>Ascomycota</taxon>
        <taxon>Saccharomycotina</taxon>
        <taxon>Pichiomycetes</taxon>
        <taxon>Pichiales</taxon>
        <taxon>Pichiaceae</taxon>
        <taxon>Ogataea</taxon>
    </lineage>
</organism>
<dbReference type="InterPro" id="IPR001094">
    <property type="entry name" value="Flavdoxin-like"/>
</dbReference>
<evidence type="ECO:0000256" key="13">
    <source>
        <dbReference type="ARBA" id="ARBA00052219"/>
    </source>
</evidence>
<dbReference type="EMBL" id="JN676928">
    <property type="protein sequence ID" value="AFQ00903.1"/>
    <property type="molecule type" value="Genomic_DNA"/>
</dbReference>
<keyword evidence="6" id="KW-0004">4Fe-4S</keyword>
<name>A0A067XHA4_PICAN</name>
<dbReference type="Gene3D" id="3.30.413.10">
    <property type="entry name" value="Sulfite Reductase Hemoprotein, domain 1"/>
    <property type="match status" value="2"/>
</dbReference>
<dbReference type="EC" id="1.8.1.2" evidence="5"/>
<dbReference type="InterPro" id="IPR008254">
    <property type="entry name" value="Flavodoxin/NO_synth"/>
</dbReference>
<evidence type="ECO:0000256" key="11">
    <source>
        <dbReference type="ARBA" id="ARBA00023004"/>
    </source>
</evidence>
<evidence type="ECO:0000256" key="6">
    <source>
        <dbReference type="ARBA" id="ARBA00022485"/>
    </source>
</evidence>
<keyword evidence="7" id="KW-0349">Heme</keyword>
<accession>A0A067XHA4</accession>
<dbReference type="InterPro" id="IPR045854">
    <property type="entry name" value="NO2/SO3_Rdtase_4Fe4S_sf"/>
</dbReference>
<dbReference type="InterPro" id="IPR036136">
    <property type="entry name" value="Nit/Sulf_reduc_fer-like_dom_sf"/>
</dbReference>
<dbReference type="InterPro" id="IPR029061">
    <property type="entry name" value="THDP-binding"/>
</dbReference>
<dbReference type="Gene3D" id="3.40.50.360">
    <property type="match status" value="1"/>
</dbReference>
<evidence type="ECO:0000256" key="8">
    <source>
        <dbReference type="ARBA" id="ARBA00022723"/>
    </source>
</evidence>
<evidence type="ECO:0000256" key="1">
    <source>
        <dbReference type="ARBA" id="ARBA00001929"/>
    </source>
</evidence>
<proteinExistence type="inferred from homology"/>
<keyword evidence="12" id="KW-0411">Iron-sulfur</keyword>
<dbReference type="FunFam" id="3.40.50.360:FF:000016">
    <property type="entry name" value="Sulfite reductase subunit beta"/>
    <property type="match status" value="1"/>
</dbReference>
<evidence type="ECO:0000256" key="7">
    <source>
        <dbReference type="ARBA" id="ARBA00022617"/>
    </source>
</evidence>
<evidence type="ECO:0000256" key="5">
    <source>
        <dbReference type="ARBA" id="ARBA00012604"/>
    </source>
</evidence>
<evidence type="ECO:0000256" key="4">
    <source>
        <dbReference type="ARBA" id="ARBA00010429"/>
    </source>
</evidence>
<evidence type="ECO:0000259" key="14">
    <source>
        <dbReference type="PROSITE" id="PS50902"/>
    </source>
</evidence>
<dbReference type="InterPro" id="IPR045169">
    <property type="entry name" value="NO2/SO3_Rdtase_4Fe4S_prot"/>
</dbReference>
<evidence type="ECO:0000256" key="10">
    <source>
        <dbReference type="ARBA" id="ARBA00023002"/>
    </source>
</evidence>
<comment type="pathway">
    <text evidence="3">Sulfur metabolism; hydrogen sulfide biosynthesis; hydrogen sulfide from sulfite (NADPH route): step 1/1.</text>
</comment>
<dbReference type="Gene3D" id="3.40.50.970">
    <property type="match status" value="2"/>
</dbReference>